<name>A0AAE4KWD3_ENTGA</name>
<organism evidence="1 2">
    <name type="scientific">Enterococcus gallinarum</name>
    <dbReference type="NCBI Taxonomy" id="1353"/>
    <lineage>
        <taxon>Bacteria</taxon>
        <taxon>Bacillati</taxon>
        <taxon>Bacillota</taxon>
        <taxon>Bacilli</taxon>
        <taxon>Lactobacillales</taxon>
        <taxon>Enterococcaceae</taxon>
        <taxon>Enterococcus</taxon>
    </lineage>
</organism>
<protein>
    <submittedName>
        <fullName evidence="1">Uncharacterized protein</fullName>
    </submittedName>
</protein>
<evidence type="ECO:0000313" key="2">
    <source>
        <dbReference type="Proteomes" id="UP001183682"/>
    </source>
</evidence>
<gene>
    <name evidence="1" type="ORF">P7E30_02340</name>
</gene>
<accession>A0AAE4KWD3</accession>
<sequence>MSNNEITQNKIEERSLERVKEVIRQNDYQCYFGLSVSDIEEFKELLKIIEPNPSSNKFPDFICRKGFLEHFAVTSSSEGKKGAIHKIEKSKFESKSRKIRKNLSSKTQKVKNEFLYPEHSYKD</sequence>
<proteinExistence type="predicted"/>
<evidence type="ECO:0000313" key="1">
    <source>
        <dbReference type="EMBL" id="MDT2689046.1"/>
    </source>
</evidence>
<dbReference type="AlphaFoldDB" id="A0AAE4KWD3"/>
<dbReference type="RefSeq" id="WP_311809679.1">
    <property type="nucleotide sequence ID" value="NZ_JARPZN010000001.1"/>
</dbReference>
<dbReference type="Proteomes" id="UP001183682">
    <property type="component" value="Unassembled WGS sequence"/>
</dbReference>
<reference evidence="1" key="1">
    <citation type="submission" date="2023-03" db="EMBL/GenBank/DDBJ databases">
        <authorList>
            <person name="Shen W."/>
            <person name="Cai J."/>
        </authorList>
    </citation>
    <scope>NUCLEOTIDE SEQUENCE</scope>
    <source>
        <strain evidence="1">K69-2</strain>
    </source>
</reference>
<comment type="caution">
    <text evidence="1">The sequence shown here is derived from an EMBL/GenBank/DDBJ whole genome shotgun (WGS) entry which is preliminary data.</text>
</comment>
<dbReference type="EMBL" id="JARPZN010000001">
    <property type="protein sequence ID" value="MDT2689046.1"/>
    <property type="molecule type" value="Genomic_DNA"/>
</dbReference>